<name>A0A6G7GS39_KUEST</name>
<accession>A0A6G7GS39</accession>
<gene>
    <name evidence="1" type="ORF">KsCSTR_30190</name>
</gene>
<proteinExistence type="predicted"/>
<protein>
    <submittedName>
        <fullName evidence="1">Uncharacterized protein</fullName>
    </submittedName>
</protein>
<evidence type="ECO:0000313" key="2">
    <source>
        <dbReference type="Proteomes" id="UP000501926"/>
    </source>
</evidence>
<dbReference type="Proteomes" id="UP000501926">
    <property type="component" value="Chromosome"/>
</dbReference>
<dbReference type="EMBL" id="CP049055">
    <property type="protein sequence ID" value="QII12398.1"/>
    <property type="molecule type" value="Genomic_DNA"/>
</dbReference>
<sequence length="39" mass="4229">MGAGGGLDFSIDSTTPFVMKTNLPLFPTLCRLVKWTILS</sequence>
<dbReference type="AlphaFoldDB" id="A0A6G7GS39"/>
<organism evidence="1 2">
    <name type="scientific">Kuenenia stuttgartiensis</name>
    <dbReference type="NCBI Taxonomy" id="174633"/>
    <lineage>
        <taxon>Bacteria</taxon>
        <taxon>Pseudomonadati</taxon>
        <taxon>Planctomycetota</taxon>
        <taxon>Candidatus Brocadiia</taxon>
        <taxon>Candidatus Brocadiales</taxon>
        <taxon>Candidatus Brocadiaceae</taxon>
        <taxon>Candidatus Kuenenia</taxon>
    </lineage>
</organism>
<evidence type="ECO:0000313" key="1">
    <source>
        <dbReference type="EMBL" id="QII12398.1"/>
    </source>
</evidence>
<reference evidence="1 2" key="1">
    <citation type="submission" date="2020-02" db="EMBL/GenBank/DDBJ databases">
        <title>Newly sequenced genome of strain CSTR1 showed variability in Candidatus Kuenenia stuttgartiensis genomes.</title>
        <authorList>
            <person name="Ding C."/>
            <person name="Adrian L."/>
        </authorList>
    </citation>
    <scope>NUCLEOTIDE SEQUENCE [LARGE SCALE GENOMIC DNA]</scope>
    <source>
        <strain evidence="1 2">CSTR1</strain>
    </source>
</reference>